<dbReference type="Proteomes" id="UP001500665">
    <property type="component" value="Unassembled WGS sequence"/>
</dbReference>
<gene>
    <name evidence="3" type="ORF">GCM10009550_34130</name>
</gene>
<evidence type="ECO:0000259" key="2">
    <source>
        <dbReference type="PROSITE" id="PS51819"/>
    </source>
</evidence>
<keyword evidence="4" id="KW-1185">Reference proteome</keyword>
<accession>A0ABN1R9B2</accession>
<feature type="region of interest" description="Disordered" evidence="1">
    <location>
        <begin position="283"/>
        <end position="305"/>
    </location>
</feature>
<organism evidence="3 4">
    <name type="scientific">Actinocorallia libanotica</name>
    <dbReference type="NCBI Taxonomy" id="46162"/>
    <lineage>
        <taxon>Bacteria</taxon>
        <taxon>Bacillati</taxon>
        <taxon>Actinomycetota</taxon>
        <taxon>Actinomycetes</taxon>
        <taxon>Streptosporangiales</taxon>
        <taxon>Thermomonosporaceae</taxon>
        <taxon>Actinocorallia</taxon>
    </lineage>
</organism>
<feature type="domain" description="VOC" evidence="2">
    <location>
        <begin position="11"/>
        <end position="125"/>
    </location>
</feature>
<dbReference type="InterPro" id="IPR029068">
    <property type="entry name" value="Glyas_Bleomycin-R_OHBP_Dase"/>
</dbReference>
<proteinExistence type="predicted"/>
<comment type="caution">
    <text evidence="3">The sequence shown here is derived from an EMBL/GenBank/DDBJ whole genome shotgun (WGS) entry which is preliminary data.</text>
</comment>
<evidence type="ECO:0000256" key="1">
    <source>
        <dbReference type="SAM" id="MobiDB-lite"/>
    </source>
</evidence>
<reference evidence="3 4" key="1">
    <citation type="journal article" date="2019" name="Int. J. Syst. Evol. Microbiol.">
        <title>The Global Catalogue of Microorganisms (GCM) 10K type strain sequencing project: providing services to taxonomists for standard genome sequencing and annotation.</title>
        <authorList>
            <consortium name="The Broad Institute Genomics Platform"/>
            <consortium name="The Broad Institute Genome Sequencing Center for Infectious Disease"/>
            <person name="Wu L."/>
            <person name="Ma J."/>
        </authorList>
    </citation>
    <scope>NUCLEOTIDE SEQUENCE [LARGE SCALE GENOMIC DNA]</scope>
    <source>
        <strain evidence="3 4">JCM 10696</strain>
    </source>
</reference>
<name>A0ABN1R9B2_9ACTN</name>
<dbReference type="Gene3D" id="3.10.180.10">
    <property type="entry name" value="2,3-Dihydroxybiphenyl 1,2-Dioxygenase, domain 1"/>
    <property type="match status" value="2"/>
</dbReference>
<evidence type="ECO:0000313" key="3">
    <source>
        <dbReference type="EMBL" id="GAA0952832.1"/>
    </source>
</evidence>
<dbReference type="EMBL" id="BAAAHH010000012">
    <property type="protein sequence ID" value="GAA0952832.1"/>
    <property type="molecule type" value="Genomic_DNA"/>
</dbReference>
<dbReference type="InterPro" id="IPR050383">
    <property type="entry name" value="GlyoxalaseI/FosfomycinResist"/>
</dbReference>
<dbReference type="RefSeq" id="WP_344241805.1">
    <property type="nucleotide sequence ID" value="NZ_BAAAHH010000012.1"/>
</dbReference>
<dbReference type="Pfam" id="PF00903">
    <property type="entry name" value="Glyoxalase"/>
    <property type="match status" value="2"/>
</dbReference>
<dbReference type="SUPFAM" id="SSF54593">
    <property type="entry name" value="Glyoxalase/Bleomycin resistance protein/Dihydroxybiphenyl dioxygenase"/>
    <property type="match status" value="1"/>
</dbReference>
<sequence>MSSPAPPRLRALRHVALRTTALEESVAFYSGPWGLELVERTPGAAYLRASGPEHHVLELHAAQANALDHVAFALPTPAEVDAAAAWAEAEGAVLLDRPGPLDRPGAGYGFRFLDPENRVLEISALVHAVPERPLDVPVPRKVAHVVLNTTDIDALTAWYTRVLGLRVSDWSEHQMVFLRANADHHVVAFNQAEWAAPNHVAYEVGSLDAWLRSIGRLKVAGHETAWGPGRHGPGDNAFAYYVDPAGLVPEMTAEVLQIDEDTWMPRVWPRIPELSDLFRTAGPPSPDIRRHMGGVPDPGWARPAG</sequence>
<evidence type="ECO:0000313" key="4">
    <source>
        <dbReference type="Proteomes" id="UP001500665"/>
    </source>
</evidence>
<protein>
    <submittedName>
        <fullName evidence="3">VOC family protein</fullName>
    </submittedName>
</protein>
<feature type="domain" description="VOC" evidence="2">
    <location>
        <begin position="141"/>
        <end position="254"/>
    </location>
</feature>
<dbReference type="PROSITE" id="PS51819">
    <property type="entry name" value="VOC"/>
    <property type="match status" value="2"/>
</dbReference>
<dbReference type="InterPro" id="IPR037523">
    <property type="entry name" value="VOC_core"/>
</dbReference>
<dbReference type="PANTHER" id="PTHR21366">
    <property type="entry name" value="GLYOXALASE FAMILY PROTEIN"/>
    <property type="match status" value="1"/>
</dbReference>
<dbReference type="InterPro" id="IPR004360">
    <property type="entry name" value="Glyas_Fos-R_dOase_dom"/>
</dbReference>